<organism evidence="6 7">
    <name type="scientific">Lactobacillus phage Bacchae</name>
    <dbReference type="NCBI Taxonomy" id="2079429"/>
    <lineage>
        <taxon>Viruses</taxon>
        <taxon>Duplodnaviria</taxon>
        <taxon>Heunggongvirae</taxon>
        <taxon>Uroviricota</taxon>
        <taxon>Caudoviricetes</taxon>
        <taxon>Herelleviridae</taxon>
        <taxon>Harbinvirus</taxon>
        <taxon>Harbinvirus bacchae</taxon>
    </lineage>
</organism>
<keyword evidence="2 5" id="KW-0812">Transmembrane</keyword>
<feature type="transmembrane region" description="Helical" evidence="5">
    <location>
        <begin position="159"/>
        <end position="181"/>
    </location>
</feature>
<protein>
    <submittedName>
        <fullName evidence="6">Nicotinamide mononucleotide transporter</fullName>
    </submittedName>
</protein>
<dbReference type="GeneID" id="54988653"/>
<dbReference type="GO" id="GO:0016020">
    <property type="term" value="C:membrane"/>
    <property type="evidence" value="ECO:0007669"/>
    <property type="project" value="UniProtKB-SubCell"/>
</dbReference>
<comment type="subcellular location">
    <subcellularLocation>
        <location evidence="1">Membrane</location>
        <topology evidence="1">Multi-pass membrane protein</topology>
    </subcellularLocation>
</comment>
<evidence type="ECO:0000256" key="2">
    <source>
        <dbReference type="ARBA" id="ARBA00022692"/>
    </source>
</evidence>
<evidence type="ECO:0000256" key="5">
    <source>
        <dbReference type="SAM" id="Phobius"/>
    </source>
</evidence>
<dbReference type="Proteomes" id="UP000241463">
    <property type="component" value="Segment"/>
</dbReference>
<proteinExistence type="predicted"/>
<feature type="transmembrane region" description="Helical" evidence="5">
    <location>
        <begin position="102"/>
        <end position="119"/>
    </location>
</feature>
<feature type="transmembrane region" description="Helical" evidence="5">
    <location>
        <begin position="77"/>
        <end position="95"/>
    </location>
</feature>
<keyword evidence="3 5" id="KW-1133">Transmembrane helix</keyword>
<evidence type="ECO:0000313" key="7">
    <source>
        <dbReference type="Proteomes" id="UP000241463"/>
    </source>
</evidence>
<evidence type="ECO:0000256" key="3">
    <source>
        <dbReference type="ARBA" id="ARBA00022989"/>
    </source>
</evidence>
<feature type="transmembrane region" description="Helical" evidence="5">
    <location>
        <begin position="187"/>
        <end position="205"/>
    </location>
</feature>
<name>A0A2K9VCP2_9CAUD</name>
<dbReference type="KEGG" id="vg:54988653"/>
<keyword evidence="4 5" id="KW-0472">Membrane</keyword>
<dbReference type="RefSeq" id="YP_009798208.1">
    <property type="nucleotide sequence ID" value="NC_047924.1"/>
</dbReference>
<evidence type="ECO:0000256" key="4">
    <source>
        <dbReference type="ARBA" id="ARBA00023136"/>
    </source>
</evidence>
<feature type="transmembrane region" description="Helical" evidence="5">
    <location>
        <begin position="212"/>
        <end position="231"/>
    </location>
</feature>
<dbReference type="InterPro" id="IPR006419">
    <property type="entry name" value="NMN_transpt_PnuC"/>
</dbReference>
<feature type="transmembrane region" description="Helical" evidence="5">
    <location>
        <begin position="237"/>
        <end position="260"/>
    </location>
</feature>
<feature type="transmembrane region" description="Helical" evidence="5">
    <location>
        <begin position="47"/>
        <end position="65"/>
    </location>
</feature>
<accession>A0A2K9VCP2</accession>
<sequence>MQQETQVNQALDLGTPEGRTIYFDNTPALVATFQHPLRYLGYLGNQFKGWGLPSYLLVMFTFAWNLESYLQNPTVPLLINALGMVIGVLCISAINNHKSVNGWLGIISAGFIIASGVMSKDWGAVFQQIAYILALDIPVLLSKAWMGDKPVSKGFDIKSLVYAIVAFIVGFLAIYLLVTYALHTPRMVQNASLFGVSLAASVLCLMKYRWQYILWASTSLFAIWTWGTSFLQGDTSVIMLVGTLIYFANDIIAFTVSSWYEQYPFNINYYRNKKKLTK</sequence>
<keyword evidence="7" id="KW-1185">Reference proteome</keyword>
<evidence type="ECO:0000256" key="1">
    <source>
        <dbReference type="ARBA" id="ARBA00004141"/>
    </source>
</evidence>
<dbReference type="EMBL" id="MG765277">
    <property type="protein sequence ID" value="AUV59924.1"/>
    <property type="molecule type" value="Genomic_DNA"/>
</dbReference>
<dbReference type="Pfam" id="PF04973">
    <property type="entry name" value="NMN_transporter"/>
    <property type="match status" value="1"/>
</dbReference>
<evidence type="ECO:0000313" key="6">
    <source>
        <dbReference type="EMBL" id="AUV59924.1"/>
    </source>
</evidence>
<reference evidence="6 7" key="1">
    <citation type="submission" date="2018-01" db="EMBL/GenBank/DDBJ databases">
        <title>Lactobacillus phages that infect wine-derived L. plantarum strains.</title>
        <authorList>
            <person name="Kyrkou I."/>
            <person name="Hestbjerg Hansen L."/>
        </authorList>
    </citation>
    <scope>NUCLEOTIDE SEQUENCE [LARGE SCALE GENOMIC DNA]</scope>
</reference>
<feature type="transmembrane region" description="Helical" evidence="5">
    <location>
        <begin position="125"/>
        <end position="147"/>
    </location>
</feature>
<dbReference type="GO" id="GO:0034257">
    <property type="term" value="F:nicotinamide riboside transmembrane transporter activity"/>
    <property type="evidence" value="ECO:0007669"/>
    <property type="project" value="InterPro"/>
</dbReference>